<reference evidence="2 3" key="1">
    <citation type="journal article" date="2019" name="Nat. Ecol. Evol.">
        <title>Megaphylogeny resolves global patterns of mushroom evolution.</title>
        <authorList>
            <person name="Varga T."/>
            <person name="Krizsan K."/>
            <person name="Foldi C."/>
            <person name="Dima B."/>
            <person name="Sanchez-Garcia M."/>
            <person name="Sanchez-Ramirez S."/>
            <person name="Szollosi G.J."/>
            <person name="Szarkandi J.G."/>
            <person name="Papp V."/>
            <person name="Albert L."/>
            <person name="Andreopoulos W."/>
            <person name="Angelini C."/>
            <person name="Antonin V."/>
            <person name="Barry K.W."/>
            <person name="Bougher N.L."/>
            <person name="Buchanan P."/>
            <person name="Buyck B."/>
            <person name="Bense V."/>
            <person name="Catcheside P."/>
            <person name="Chovatia M."/>
            <person name="Cooper J."/>
            <person name="Damon W."/>
            <person name="Desjardin D."/>
            <person name="Finy P."/>
            <person name="Geml J."/>
            <person name="Haridas S."/>
            <person name="Hughes K."/>
            <person name="Justo A."/>
            <person name="Karasinski D."/>
            <person name="Kautmanova I."/>
            <person name="Kiss B."/>
            <person name="Kocsube S."/>
            <person name="Kotiranta H."/>
            <person name="LaButti K.M."/>
            <person name="Lechner B.E."/>
            <person name="Liimatainen K."/>
            <person name="Lipzen A."/>
            <person name="Lukacs Z."/>
            <person name="Mihaltcheva S."/>
            <person name="Morgado L.N."/>
            <person name="Niskanen T."/>
            <person name="Noordeloos M.E."/>
            <person name="Ohm R.A."/>
            <person name="Ortiz-Santana B."/>
            <person name="Ovrebo C."/>
            <person name="Racz N."/>
            <person name="Riley R."/>
            <person name="Savchenko A."/>
            <person name="Shiryaev A."/>
            <person name="Soop K."/>
            <person name="Spirin V."/>
            <person name="Szebenyi C."/>
            <person name="Tomsovsky M."/>
            <person name="Tulloss R.E."/>
            <person name="Uehling J."/>
            <person name="Grigoriev I.V."/>
            <person name="Vagvolgyi C."/>
            <person name="Papp T."/>
            <person name="Martin F.M."/>
            <person name="Miettinen O."/>
            <person name="Hibbett D.S."/>
            <person name="Nagy L.G."/>
        </authorList>
    </citation>
    <scope>NUCLEOTIDE SEQUENCE [LARGE SCALE GENOMIC DNA]</scope>
    <source>
        <strain evidence="2 3">FP101781</strain>
    </source>
</reference>
<keyword evidence="3" id="KW-1185">Reference proteome</keyword>
<dbReference type="AlphaFoldDB" id="A0A4Y7SMS9"/>
<dbReference type="Proteomes" id="UP000298030">
    <property type="component" value="Unassembled WGS sequence"/>
</dbReference>
<feature type="region of interest" description="Disordered" evidence="1">
    <location>
        <begin position="1"/>
        <end position="101"/>
    </location>
</feature>
<gene>
    <name evidence="2" type="ORF">FA13DRAFT_1818587</name>
</gene>
<sequence>MPSPFRELGRKAKSLFQSHSRNGQPERNTNRSGDVGEVAAPISPTQSWTMVDLSRGEGSNGTQDTGLVGPSTTNPAVVRVGHGTLPPHDVPGAFSNDPDDLGRIPSGLRQPLVQRPRPAFDNPQSLQLPSAPVSPLLASSNSYFSNAHDFTLSNLTVSNSYAYSKTLFEYLSPHIAQGAVHDSSERCDAPACHEETRVAIREEIVGWIKYDGRDGEPKKIMWLRGPQEQARRRSQVLLRRHVSGRGYWRPASSSRRSRPRETGARSAVSLQPLHFTSLYRHILKRAHNPDDASHLVVKWILSVYSAIYHPPLKGVTPATFWREFLEDDEGKLSYRLAPVTSDNNVDKAKHTSFISQRIWVILEIQSSALFSSSSSLHHSLHLQASPFRIG</sequence>
<organism evidence="2 3">
    <name type="scientific">Coprinellus micaceus</name>
    <name type="common">Glistening ink-cap mushroom</name>
    <name type="synonym">Coprinus micaceus</name>
    <dbReference type="NCBI Taxonomy" id="71717"/>
    <lineage>
        <taxon>Eukaryota</taxon>
        <taxon>Fungi</taxon>
        <taxon>Dikarya</taxon>
        <taxon>Basidiomycota</taxon>
        <taxon>Agaricomycotina</taxon>
        <taxon>Agaricomycetes</taxon>
        <taxon>Agaricomycetidae</taxon>
        <taxon>Agaricales</taxon>
        <taxon>Agaricineae</taxon>
        <taxon>Psathyrellaceae</taxon>
        <taxon>Coprinellus</taxon>
    </lineage>
</organism>
<comment type="caution">
    <text evidence="2">The sequence shown here is derived from an EMBL/GenBank/DDBJ whole genome shotgun (WGS) entry which is preliminary data.</text>
</comment>
<dbReference type="EMBL" id="QPFP01000081">
    <property type="protein sequence ID" value="TEB23166.1"/>
    <property type="molecule type" value="Genomic_DNA"/>
</dbReference>
<evidence type="ECO:0000256" key="1">
    <source>
        <dbReference type="SAM" id="MobiDB-lite"/>
    </source>
</evidence>
<feature type="compositionally biased region" description="Polar residues" evidence="1">
    <location>
        <begin position="60"/>
        <end position="75"/>
    </location>
</feature>
<evidence type="ECO:0000313" key="3">
    <source>
        <dbReference type="Proteomes" id="UP000298030"/>
    </source>
</evidence>
<proteinExistence type="predicted"/>
<feature type="region of interest" description="Disordered" evidence="1">
    <location>
        <begin position="247"/>
        <end position="267"/>
    </location>
</feature>
<feature type="compositionally biased region" description="Polar residues" evidence="1">
    <location>
        <begin position="15"/>
        <end position="32"/>
    </location>
</feature>
<evidence type="ECO:0000313" key="2">
    <source>
        <dbReference type="EMBL" id="TEB23166.1"/>
    </source>
</evidence>
<accession>A0A4Y7SMS9</accession>
<name>A0A4Y7SMS9_COPMI</name>
<protein>
    <submittedName>
        <fullName evidence="2">Uncharacterized protein</fullName>
    </submittedName>
</protein>